<dbReference type="AlphaFoldDB" id="A0AAV1V3J0"/>
<comment type="caution">
    <text evidence="1">The sequence shown here is derived from an EMBL/GenBank/DDBJ whole genome shotgun (WGS) entry which is preliminary data.</text>
</comment>
<reference evidence="1" key="1">
    <citation type="submission" date="2024-01" db="EMBL/GenBank/DDBJ databases">
        <authorList>
            <person name="Webb A."/>
        </authorList>
    </citation>
    <scope>NUCLEOTIDE SEQUENCE</scope>
    <source>
        <strain evidence="1">Pm1</strain>
    </source>
</reference>
<evidence type="ECO:0000313" key="2">
    <source>
        <dbReference type="Proteomes" id="UP001162060"/>
    </source>
</evidence>
<gene>
    <name evidence="1" type="ORF">PM001_LOCUS25947</name>
</gene>
<sequence>MEMKIKIDAPVIVYEDSQSAIAIAKNEGYQSRAKQIEIRYRFVRDQVKAKVTQLENIETKLQLADFLTKAILTSKFHFLVAKTNVGDF</sequence>
<dbReference type="CDD" id="cd09272">
    <property type="entry name" value="RNase_HI_RT_Ty1"/>
    <property type="match status" value="1"/>
</dbReference>
<protein>
    <recommendedName>
        <fullName evidence="3">RNase H type-1 domain-containing protein</fullName>
    </recommendedName>
</protein>
<dbReference type="Proteomes" id="UP001162060">
    <property type="component" value="Unassembled WGS sequence"/>
</dbReference>
<dbReference type="EMBL" id="CAKLBY020000259">
    <property type="protein sequence ID" value="CAK7940797.1"/>
    <property type="molecule type" value="Genomic_DNA"/>
</dbReference>
<name>A0AAV1V3J0_9STRA</name>
<evidence type="ECO:0000313" key="1">
    <source>
        <dbReference type="EMBL" id="CAK7940797.1"/>
    </source>
</evidence>
<organism evidence="1 2">
    <name type="scientific">Peronospora matthiolae</name>
    <dbReference type="NCBI Taxonomy" id="2874970"/>
    <lineage>
        <taxon>Eukaryota</taxon>
        <taxon>Sar</taxon>
        <taxon>Stramenopiles</taxon>
        <taxon>Oomycota</taxon>
        <taxon>Peronosporomycetes</taxon>
        <taxon>Peronosporales</taxon>
        <taxon>Peronosporaceae</taxon>
        <taxon>Peronospora</taxon>
    </lineage>
</organism>
<proteinExistence type="predicted"/>
<evidence type="ECO:0008006" key="3">
    <source>
        <dbReference type="Google" id="ProtNLM"/>
    </source>
</evidence>
<accession>A0AAV1V3J0</accession>